<dbReference type="OrthoDB" id="422106at2759"/>
<reference evidence="2" key="1">
    <citation type="journal article" date="2020" name="Stud. Mycol.">
        <title>101 Dothideomycetes genomes: a test case for predicting lifestyles and emergence of pathogens.</title>
        <authorList>
            <person name="Haridas S."/>
            <person name="Albert R."/>
            <person name="Binder M."/>
            <person name="Bloem J."/>
            <person name="Labutti K."/>
            <person name="Salamov A."/>
            <person name="Andreopoulos B."/>
            <person name="Baker S."/>
            <person name="Barry K."/>
            <person name="Bills G."/>
            <person name="Bluhm B."/>
            <person name="Cannon C."/>
            <person name="Castanera R."/>
            <person name="Culley D."/>
            <person name="Daum C."/>
            <person name="Ezra D."/>
            <person name="Gonzalez J."/>
            <person name="Henrissat B."/>
            <person name="Kuo A."/>
            <person name="Liang C."/>
            <person name="Lipzen A."/>
            <person name="Lutzoni F."/>
            <person name="Magnuson J."/>
            <person name="Mondo S."/>
            <person name="Nolan M."/>
            <person name="Ohm R."/>
            <person name="Pangilinan J."/>
            <person name="Park H.-J."/>
            <person name="Ramirez L."/>
            <person name="Alfaro M."/>
            <person name="Sun H."/>
            <person name="Tritt A."/>
            <person name="Yoshinaga Y."/>
            <person name="Zwiers L.-H."/>
            <person name="Turgeon B."/>
            <person name="Goodwin S."/>
            <person name="Spatafora J."/>
            <person name="Crous P."/>
            <person name="Grigoriev I."/>
        </authorList>
    </citation>
    <scope>NUCLEOTIDE SEQUENCE</scope>
    <source>
        <strain evidence="2">CBS 627.86</strain>
    </source>
</reference>
<sequence>MDANEMDIDYELDDAEPVQPVQDAPTLTVDHATNDGDQEMPAAYFESLESVSPVPEFVNLQGEGIKDWGPDDPQAYANEHCPIVRAARVRWVDNVSFNFEYSTADDAALALRAFSQDEDQADGIPAQTQRPAKAYSKLPHVDLVVREGNTGDRKKKDASKQGDYYKKNSQTRPRGRERRPEREEPTPIFLDYGEDNDGGSGDRRRRHVKLFDDPMPDGSSSDEYALRRNHRYTDRGRARDSRASREPRDVDRYVPASDREPRFGRLRGRSASPAASEDGRLGFADNGANLRQRYRSRSREATRRRRPSFERSYNKRRSPAIELENNRWKKDPSVAAGTEPFAYHKERMGHHRRSDAKDESANTGGKGSIFDRMTKDGKPLSGSKPSIMSRISRDDKPRESNYGRLKDDWSEPQESFAEVAPKRSSLFSRITRDDDDLNIRGASSQDNGISIRGSAGGFSIRGAAGGE</sequence>
<evidence type="ECO:0000313" key="2">
    <source>
        <dbReference type="EMBL" id="KAF2117703.1"/>
    </source>
</evidence>
<proteinExistence type="predicted"/>
<dbReference type="InterPro" id="IPR019416">
    <property type="entry name" value="NCBP3"/>
</dbReference>
<feature type="region of interest" description="Disordered" evidence="1">
    <location>
        <begin position="119"/>
        <end position="421"/>
    </location>
</feature>
<protein>
    <submittedName>
        <fullName evidence="2">Uncharacterized protein</fullName>
    </submittedName>
</protein>
<feature type="compositionally biased region" description="Basic and acidic residues" evidence="1">
    <location>
        <begin position="139"/>
        <end position="166"/>
    </location>
</feature>
<dbReference type="GO" id="GO:0003729">
    <property type="term" value="F:mRNA binding"/>
    <property type="evidence" value="ECO:0007669"/>
    <property type="project" value="InterPro"/>
</dbReference>
<keyword evidence="3" id="KW-1185">Reference proteome</keyword>
<gene>
    <name evidence="2" type="ORF">BDV96DRAFT_644051</name>
</gene>
<feature type="region of interest" description="Disordered" evidence="1">
    <location>
        <begin position="436"/>
        <end position="467"/>
    </location>
</feature>
<feature type="region of interest" description="Disordered" evidence="1">
    <location>
        <begin position="1"/>
        <end position="21"/>
    </location>
</feature>
<organism evidence="2 3">
    <name type="scientific">Lophiotrema nucula</name>
    <dbReference type="NCBI Taxonomy" id="690887"/>
    <lineage>
        <taxon>Eukaryota</taxon>
        <taxon>Fungi</taxon>
        <taxon>Dikarya</taxon>
        <taxon>Ascomycota</taxon>
        <taxon>Pezizomycotina</taxon>
        <taxon>Dothideomycetes</taxon>
        <taxon>Pleosporomycetidae</taxon>
        <taxon>Pleosporales</taxon>
        <taxon>Lophiotremataceae</taxon>
        <taxon>Lophiotrema</taxon>
    </lineage>
</organism>
<dbReference type="Proteomes" id="UP000799770">
    <property type="component" value="Unassembled WGS sequence"/>
</dbReference>
<dbReference type="GO" id="GO:0000340">
    <property type="term" value="F:RNA 7-methylguanosine cap binding"/>
    <property type="evidence" value="ECO:0007669"/>
    <property type="project" value="InterPro"/>
</dbReference>
<feature type="compositionally biased region" description="Basic and acidic residues" evidence="1">
    <location>
        <begin position="231"/>
        <end position="263"/>
    </location>
</feature>
<dbReference type="Pfam" id="PF10309">
    <property type="entry name" value="NCBP3"/>
    <property type="match status" value="1"/>
</dbReference>
<name>A0A6A5ZFI6_9PLEO</name>
<feature type="compositionally biased region" description="Acidic residues" evidence="1">
    <location>
        <begin position="1"/>
        <end position="16"/>
    </location>
</feature>
<dbReference type="AlphaFoldDB" id="A0A6A5ZFI6"/>
<evidence type="ECO:0000313" key="3">
    <source>
        <dbReference type="Proteomes" id="UP000799770"/>
    </source>
</evidence>
<evidence type="ECO:0000256" key="1">
    <source>
        <dbReference type="SAM" id="MobiDB-lite"/>
    </source>
</evidence>
<accession>A0A6A5ZFI6</accession>
<dbReference type="EMBL" id="ML977318">
    <property type="protein sequence ID" value="KAF2117703.1"/>
    <property type="molecule type" value="Genomic_DNA"/>
</dbReference>
<feature type="compositionally biased region" description="Basic and acidic residues" evidence="1">
    <location>
        <begin position="297"/>
        <end position="313"/>
    </location>
</feature>
<feature type="compositionally biased region" description="Basic and acidic residues" evidence="1">
    <location>
        <begin position="391"/>
        <end position="409"/>
    </location>
</feature>